<dbReference type="Pfam" id="PF00326">
    <property type="entry name" value="Peptidase_S9"/>
    <property type="match status" value="1"/>
</dbReference>
<dbReference type="Gene3D" id="2.140.10.30">
    <property type="entry name" value="Dipeptidylpeptidase IV, N-terminal domain"/>
    <property type="match status" value="2"/>
</dbReference>
<evidence type="ECO:0000259" key="2">
    <source>
        <dbReference type="Pfam" id="PF00326"/>
    </source>
</evidence>
<sequence length="802" mass="93175">MFKSVKLFLVLVYVITPIYLHSQEISEQTKPKLTIEQIMQDPKWTGAVSSTIWWSEDGKQVYFKWNPGDAEAESTYVVNRDGSDLRKLTLEERKKLIPERGEYNNDRTKKVYLKDGDIYLLDILSMNIQQITNTTERETSPTFSFDEKKILFVRNSNLFSIELESGLLKQLTDFRQGNKPKDKSKTDREKWLEKEELSLIQTLKERKEEKEKRKKEEELLAPKRPKEIYVGNKSVDNIFLSPNEDFITFITIEYPTDNKYTKVPNYITESGYTEDITARAKVGSPESKYELGVYDIKNDTVYFVDRKQIPGIYDKPDLKKENEDDKYDDPRVVYYYGPFYSTDGKHSYVLIRSMDNKDRWLMHFIPSNATLTLLERQRDEAWIGGPGISGWKAGDTHHGWMPDSKHIWYQSEESGYSHLYTINVETGKKKQLTEGNFEITGTARSNAAGTGPTISNDGKWWYFVSSEASPFVRDFYRMPVDGGVRERITTQHGNHQVYISPDQEMFAIRYSESNKPWQLYLMENKPSAEMKQITFGGTDEFHSYPWIKPEVIWFDSEDGKKVPGRIYHPNEESKNGAAVIFVHGAGYLQNVHDWWSSYSREYMFHHLLADEGYTVLDIDYRGSAGYGRDWRTDIYRHMGGKDLSDHVDGAKFLIENYNIDPDKIGIYGGSYGGFITLLALFNHGDVFKSGAALRAVTDWAHYNHPYTANILNTPQEDTLAYKRSSPIYFAEGLEGHLLICHGMVDDNVHFQDVVRLTQRLIELGKNNWELAVYPMEDHSFVEPSSWVDEYKRIYKLFEETLK</sequence>
<keyword evidence="1" id="KW-0175">Coiled coil</keyword>
<gene>
    <name evidence="4" type="ORF">ASZ90_004069</name>
</gene>
<feature type="domain" description="Dipeptidylpeptidase IV N-terminal" evidence="3">
    <location>
        <begin position="239"/>
        <end position="517"/>
    </location>
</feature>
<dbReference type="EMBL" id="LNQE01000536">
    <property type="protein sequence ID" value="KUG26101.1"/>
    <property type="molecule type" value="Genomic_DNA"/>
</dbReference>
<proteinExistence type="predicted"/>
<evidence type="ECO:0000256" key="1">
    <source>
        <dbReference type="SAM" id="Coils"/>
    </source>
</evidence>
<comment type="caution">
    <text evidence="4">The sequence shown here is derived from an EMBL/GenBank/DDBJ whole genome shotgun (WGS) entry which is preliminary data.</text>
</comment>
<accession>A0A0W8FYZ9</accession>
<reference evidence="4" key="1">
    <citation type="journal article" date="2015" name="Proc. Natl. Acad. Sci. U.S.A.">
        <title>Networks of energetic and metabolic interactions define dynamics in microbial communities.</title>
        <authorList>
            <person name="Embree M."/>
            <person name="Liu J.K."/>
            <person name="Al-Bassam M.M."/>
            <person name="Zengler K."/>
        </authorList>
    </citation>
    <scope>NUCLEOTIDE SEQUENCE</scope>
</reference>
<dbReference type="Gene3D" id="3.40.50.1820">
    <property type="entry name" value="alpha/beta hydrolase"/>
    <property type="match status" value="1"/>
</dbReference>
<feature type="coiled-coil region" evidence="1">
    <location>
        <begin position="192"/>
        <end position="220"/>
    </location>
</feature>
<dbReference type="PANTHER" id="PTHR11731">
    <property type="entry name" value="PROTEASE FAMILY S9B,C DIPEPTIDYL-PEPTIDASE IV-RELATED"/>
    <property type="match status" value="1"/>
</dbReference>
<dbReference type="InterPro" id="IPR001375">
    <property type="entry name" value="Peptidase_S9_cat"/>
</dbReference>
<dbReference type="InterPro" id="IPR002469">
    <property type="entry name" value="Peptidase_S9B_N"/>
</dbReference>
<evidence type="ECO:0000313" key="4">
    <source>
        <dbReference type="EMBL" id="KUG26101.1"/>
    </source>
</evidence>
<dbReference type="GO" id="GO:0006508">
    <property type="term" value="P:proteolysis"/>
    <property type="evidence" value="ECO:0007669"/>
    <property type="project" value="InterPro"/>
</dbReference>
<dbReference type="GO" id="GO:0008239">
    <property type="term" value="F:dipeptidyl-peptidase activity"/>
    <property type="evidence" value="ECO:0007669"/>
    <property type="project" value="TreeGrafter"/>
</dbReference>
<feature type="domain" description="Peptidase S9 prolyl oligopeptidase catalytic" evidence="2">
    <location>
        <begin position="606"/>
        <end position="802"/>
    </location>
</feature>
<organism evidence="4">
    <name type="scientific">hydrocarbon metagenome</name>
    <dbReference type="NCBI Taxonomy" id="938273"/>
    <lineage>
        <taxon>unclassified sequences</taxon>
        <taxon>metagenomes</taxon>
        <taxon>ecological metagenomes</taxon>
    </lineage>
</organism>
<dbReference type="InterPro" id="IPR050278">
    <property type="entry name" value="Serine_Prot_S9B/DPPIV"/>
</dbReference>
<dbReference type="SUPFAM" id="SSF53474">
    <property type="entry name" value="alpha/beta-Hydrolases"/>
    <property type="match status" value="1"/>
</dbReference>
<dbReference type="AlphaFoldDB" id="A0A0W8FYZ9"/>
<dbReference type="PANTHER" id="PTHR11731:SF193">
    <property type="entry name" value="DIPEPTIDYL PEPTIDASE 9"/>
    <property type="match status" value="1"/>
</dbReference>
<dbReference type="Pfam" id="PF00930">
    <property type="entry name" value="DPPIV_N"/>
    <property type="match status" value="2"/>
</dbReference>
<feature type="domain" description="Dipeptidylpeptidase IV N-terminal" evidence="3">
    <location>
        <begin position="116"/>
        <end position="198"/>
    </location>
</feature>
<name>A0A0W8FYZ9_9ZZZZ</name>
<evidence type="ECO:0000259" key="3">
    <source>
        <dbReference type="Pfam" id="PF00930"/>
    </source>
</evidence>
<protein>
    <submittedName>
        <fullName evidence="4">Dipeptidyl peptidase iv</fullName>
    </submittedName>
</protein>
<dbReference type="GO" id="GO:0008236">
    <property type="term" value="F:serine-type peptidase activity"/>
    <property type="evidence" value="ECO:0007669"/>
    <property type="project" value="InterPro"/>
</dbReference>
<dbReference type="InterPro" id="IPR029058">
    <property type="entry name" value="AB_hydrolase_fold"/>
</dbReference>
<dbReference type="SUPFAM" id="SSF82171">
    <property type="entry name" value="DPP6 N-terminal domain-like"/>
    <property type="match status" value="1"/>
</dbReference>